<sequence length="69" mass="7592">MVRFVNLGYVITNKDGCHLSRLVYGGGLITLGESSKFSDMLYSKVFSSDKEEELISASASDSRECKSSF</sequence>
<proteinExistence type="predicted"/>
<organism evidence="1 2">
    <name type="scientific">Araneus ventricosus</name>
    <name type="common">Orbweaver spider</name>
    <name type="synonym">Epeira ventricosa</name>
    <dbReference type="NCBI Taxonomy" id="182803"/>
    <lineage>
        <taxon>Eukaryota</taxon>
        <taxon>Metazoa</taxon>
        <taxon>Ecdysozoa</taxon>
        <taxon>Arthropoda</taxon>
        <taxon>Chelicerata</taxon>
        <taxon>Arachnida</taxon>
        <taxon>Araneae</taxon>
        <taxon>Araneomorphae</taxon>
        <taxon>Entelegynae</taxon>
        <taxon>Araneoidea</taxon>
        <taxon>Araneidae</taxon>
        <taxon>Araneus</taxon>
    </lineage>
</organism>
<dbReference type="EMBL" id="BGPR01006864">
    <property type="protein sequence ID" value="GBN22414.1"/>
    <property type="molecule type" value="Genomic_DNA"/>
</dbReference>
<accession>A0A4Y2M7C8</accession>
<dbReference type="Proteomes" id="UP000499080">
    <property type="component" value="Unassembled WGS sequence"/>
</dbReference>
<name>A0A4Y2M7C8_ARAVE</name>
<keyword evidence="2" id="KW-1185">Reference proteome</keyword>
<evidence type="ECO:0000313" key="1">
    <source>
        <dbReference type="EMBL" id="GBN22414.1"/>
    </source>
</evidence>
<dbReference type="AlphaFoldDB" id="A0A4Y2M7C8"/>
<reference evidence="1 2" key="1">
    <citation type="journal article" date="2019" name="Sci. Rep.">
        <title>Orb-weaving spider Araneus ventricosus genome elucidates the spidroin gene catalogue.</title>
        <authorList>
            <person name="Kono N."/>
            <person name="Nakamura H."/>
            <person name="Ohtoshi R."/>
            <person name="Moran D.A.P."/>
            <person name="Shinohara A."/>
            <person name="Yoshida Y."/>
            <person name="Fujiwara M."/>
            <person name="Mori M."/>
            <person name="Tomita M."/>
            <person name="Arakawa K."/>
        </authorList>
    </citation>
    <scope>NUCLEOTIDE SEQUENCE [LARGE SCALE GENOMIC DNA]</scope>
</reference>
<comment type="caution">
    <text evidence="1">The sequence shown here is derived from an EMBL/GenBank/DDBJ whole genome shotgun (WGS) entry which is preliminary data.</text>
</comment>
<protein>
    <submittedName>
        <fullName evidence="1">Uncharacterized protein</fullName>
    </submittedName>
</protein>
<gene>
    <name evidence="1" type="ORF">AVEN_38373_1</name>
</gene>
<evidence type="ECO:0000313" key="2">
    <source>
        <dbReference type="Proteomes" id="UP000499080"/>
    </source>
</evidence>